<evidence type="ECO:0000313" key="3">
    <source>
        <dbReference type="Proteomes" id="UP000822688"/>
    </source>
</evidence>
<evidence type="ECO:0000256" key="1">
    <source>
        <dbReference type="SAM" id="MobiDB-lite"/>
    </source>
</evidence>
<dbReference type="EMBL" id="CM026429">
    <property type="protein sequence ID" value="KAG0564501.1"/>
    <property type="molecule type" value="Genomic_DNA"/>
</dbReference>
<reference evidence="2" key="1">
    <citation type="submission" date="2020-06" db="EMBL/GenBank/DDBJ databases">
        <title>WGS assembly of Ceratodon purpureus strain R40.</title>
        <authorList>
            <person name="Carey S.B."/>
            <person name="Jenkins J."/>
            <person name="Shu S."/>
            <person name="Lovell J.T."/>
            <person name="Sreedasyam A."/>
            <person name="Maumus F."/>
            <person name="Tiley G.P."/>
            <person name="Fernandez-Pozo N."/>
            <person name="Barry K."/>
            <person name="Chen C."/>
            <person name="Wang M."/>
            <person name="Lipzen A."/>
            <person name="Daum C."/>
            <person name="Saski C.A."/>
            <person name="Payton A.C."/>
            <person name="Mcbreen J.C."/>
            <person name="Conrad R.E."/>
            <person name="Kollar L.M."/>
            <person name="Olsson S."/>
            <person name="Huttunen S."/>
            <person name="Landis J.B."/>
            <person name="Wickett N.J."/>
            <person name="Johnson M.G."/>
            <person name="Rensing S.A."/>
            <person name="Grimwood J."/>
            <person name="Schmutz J."/>
            <person name="Mcdaniel S.F."/>
        </authorList>
    </citation>
    <scope>NUCLEOTIDE SEQUENCE</scope>
    <source>
        <strain evidence="2">R40</strain>
    </source>
</reference>
<proteinExistence type="predicted"/>
<evidence type="ECO:0000313" key="2">
    <source>
        <dbReference type="EMBL" id="KAG0564501.1"/>
    </source>
</evidence>
<protein>
    <submittedName>
        <fullName evidence="2">Uncharacterized protein</fullName>
    </submittedName>
</protein>
<dbReference type="AlphaFoldDB" id="A0A8T0GXK2"/>
<sequence length="158" mass="17074">MAERSESRGVQGRKTPPPFNKGAGGAGAGAKTEMRKKALKKPAELVAHYTAKGLDEKAAHEKVIEDLQKALAFSFQSYPMQKMMMMDKQLKNNMDLFTQRLSVIEKKVDSKPTLQAVFGAGVAAGGLLRVVWDGVPHLIQAAARITKDTKSSTSSSSI</sequence>
<dbReference type="Proteomes" id="UP000822688">
    <property type="component" value="Chromosome 8"/>
</dbReference>
<gene>
    <name evidence="2" type="ORF">KC19_8G115300</name>
</gene>
<comment type="caution">
    <text evidence="2">The sequence shown here is derived from an EMBL/GenBank/DDBJ whole genome shotgun (WGS) entry which is preliminary data.</text>
</comment>
<feature type="region of interest" description="Disordered" evidence="1">
    <location>
        <begin position="1"/>
        <end position="37"/>
    </location>
</feature>
<organism evidence="2 3">
    <name type="scientific">Ceratodon purpureus</name>
    <name type="common">Fire moss</name>
    <name type="synonym">Dicranum purpureum</name>
    <dbReference type="NCBI Taxonomy" id="3225"/>
    <lineage>
        <taxon>Eukaryota</taxon>
        <taxon>Viridiplantae</taxon>
        <taxon>Streptophyta</taxon>
        <taxon>Embryophyta</taxon>
        <taxon>Bryophyta</taxon>
        <taxon>Bryophytina</taxon>
        <taxon>Bryopsida</taxon>
        <taxon>Dicranidae</taxon>
        <taxon>Pseudoditrichales</taxon>
        <taxon>Ditrichaceae</taxon>
        <taxon>Ceratodon</taxon>
    </lineage>
</organism>
<accession>A0A8T0GXK2</accession>
<keyword evidence="3" id="KW-1185">Reference proteome</keyword>
<name>A0A8T0GXK2_CERPU</name>